<feature type="transmembrane region" description="Helical" evidence="7">
    <location>
        <begin position="125"/>
        <end position="149"/>
    </location>
</feature>
<comment type="caution">
    <text evidence="8">The sequence shown here is derived from an EMBL/GenBank/DDBJ whole genome shotgun (WGS) entry which is preliminary data.</text>
</comment>
<evidence type="ECO:0000256" key="6">
    <source>
        <dbReference type="ARBA" id="ARBA00023136"/>
    </source>
</evidence>
<feature type="transmembrane region" description="Helical" evidence="7">
    <location>
        <begin position="315"/>
        <end position="334"/>
    </location>
</feature>
<organism evidence="8 9">
    <name type="scientific">Nitratireductor basaltis</name>
    <dbReference type="NCBI Taxonomy" id="472175"/>
    <lineage>
        <taxon>Bacteria</taxon>
        <taxon>Pseudomonadati</taxon>
        <taxon>Pseudomonadota</taxon>
        <taxon>Alphaproteobacteria</taxon>
        <taxon>Hyphomicrobiales</taxon>
        <taxon>Phyllobacteriaceae</taxon>
        <taxon>Nitratireductor</taxon>
    </lineage>
</organism>
<feature type="transmembrane region" description="Helical" evidence="7">
    <location>
        <begin position="161"/>
        <end position="185"/>
    </location>
</feature>
<dbReference type="AlphaFoldDB" id="A0A084UDW8"/>
<feature type="transmembrane region" description="Helical" evidence="7">
    <location>
        <begin position="101"/>
        <end position="118"/>
    </location>
</feature>
<dbReference type="InterPro" id="IPR018383">
    <property type="entry name" value="UPF0324_pro"/>
</dbReference>
<keyword evidence="3" id="KW-1003">Cell membrane</keyword>
<feature type="transmembrane region" description="Helical" evidence="7">
    <location>
        <begin position="253"/>
        <end position="273"/>
    </location>
</feature>
<keyword evidence="9" id="KW-1185">Reference proteome</keyword>
<proteinExistence type="inferred from homology"/>
<dbReference type="eggNOG" id="COG2855">
    <property type="taxonomic scope" value="Bacteria"/>
</dbReference>
<evidence type="ECO:0000256" key="7">
    <source>
        <dbReference type="SAM" id="Phobius"/>
    </source>
</evidence>
<dbReference type="PANTHER" id="PTHR30106:SF2">
    <property type="entry name" value="UPF0324 INNER MEMBRANE PROTEIN YEIH"/>
    <property type="match status" value="1"/>
</dbReference>
<dbReference type="OrthoDB" id="5393513at2"/>
<dbReference type="EMBL" id="JMQM01000001">
    <property type="protein sequence ID" value="KFB11154.1"/>
    <property type="molecule type" value="Genomic_DNA"/>
</dbReference>
<comment type="subcellular location">
    <subcellularLocation>
        <location evidence="1">Cell membrane</location>
        <topology evidence="1">Multi-pass membrane protein</topology>
    </subcellularLocation>
</comment>
<keyword evidence="4 7" id="KW-0812">Transmembrane</keyword>
<accession>A0A084UDW8</accession>
<dbReference type="GO" id="GO:0005886">
    <property type="term" value="C:plasma membrane"/>
    <property type="evidence" value="ECO:0007669"/>
    <property type="project" value="UniProtKB-SubCell"/>
</dbReference>
<name>A0A084UDW8_9HYPH</name>
<evidence type="ECO:0000256" key="2">
    <source>
        <dbReference type="ARBA" id="ARBA00007977"/>
    </source>
</evidence>
<dbReference type="Pfam" id="PF03601">
    <property type="entry name" value="Cons_hypoth698"/>
    <property type="match status" value="1"/>
</dbReference>
<feature type="transmembrane region" description="Helical" evidence="7">
    <location>
        <begin position="220"/>
        <end position="241"/>
    </location>
</feature>
<reference evidence="8 9" key="1">
    <citation type="submission" date="2014-05" db="EMBL/GenBank/DDBJ databases">
        <title>Draft Genome Sequence of Nitratireductor basaltis Strain UMTGB225, A Marine Bacterium Isolated from Green Barrel Tunicate.</title>
        <authorList>
            <person name="Gan H.Y."/>
        </authorList>
    </citation>
    <scope>NUCLEOTIDE SEQUENCE [LARGE SCALE GENOMIC DNA]</scope>
    <source>
        <strain evidence="8 9">UMTGB225</strain>
    </source>
</reference>
<dbReference type="Proteomes" id="UP000053675">
    <property type="component" value="Unassembled WGS sequence"/>
</dbReference>
<keyword evidence="5 7" id="KW-1133">Transmembrane helix</keyword>
<keyword evidence="6 7" id="KW-0472">Membrane</keyword>
<dbReference type="STRING" id="472175.EL18_02199"/>
<comment type="similarity">
    <text evidence="2">Belongs to the UPF0324 family.</text>
</comment>
<protein>
    <submittedName>
        <fullName evidence="8">Sulfite exporter, CuyZ</fullName>
    </submittedName>
</protein>
<feature type="transmembrane region" description="Helical" evidence="7">
    <location>
        <begin position="192"/>
        <end position="214"/>
    </location>
</feature>
<feature type="transmembrane region" description="Helical" evidence="7">
    <location>
        <begin position="20"/>
        <end position="36"/>
    </location>
</feature>
<sequence>MTLMTTLKSPDRFDTLKRYMPGLMFALVLALAANFLSEHYGAPVMLFALLLGMAFHFMSEEGRAVEGIEFASKSLLRLGVGLLGARITFEQMMTLGPKPVLLVLMSVVLTIGCGLLMAKLFRRHWTFGLLTGGAVAICGASAALAISAVLPERSDREQNTLFTVIAVTGLSTVAMIAYPILFTALGFDERAIGIMIGATIHDVAQVVGAGYAVSDTAGDIATLVKLLRVALLPVVIIAIMLFSMRGEGGRGRVTLPGFVLLFAALAAANSFGLLPSMVADFLSEASRWMLITAIAALGARTALKDMFALGAGHVSVVVAITLFLMVFAILTVGYV</sequence>
<evidence type="ECO:0000313" key="8">
    <source>
        <dbReference type="EMBL" id="KFB11154.1"/>
    </source>
</evidence>
<gene>
    <name evidence="8" type="ORF">EL18_02199</name>
</gene>
<evidence type="ECO:0000256" key="3">
    <source>
        <dbReference type="ARBA" id="ARBA00022475"/>
    </source>
</evidence>
<evidence type="ECO:0000313" key="9">
    <source>
        <dbReference type="Proteomes" id="UP000053675"/>
    </source>
</evidence>
<dbReference type="PATRIC" id="fig|472175.3.peg.2188"/>
<evidence type="ECO:0000256" key="1">
    <source>
        <dbReference type="ARBA" id="ARBA00004651"/>
    </source>
</evidence>
<evidence type="ECO:0000256" key="4">
    <source>
        <dbReference type="ARBA" id="ARBA00022692"/>
    </source>
</evidence>
<dbReference type="PANTHER" id="PTHR30106">
    <property type="entry name" value="INNER MEMBRANE PROTEIN YEIH-RELATED"/>
    <property type="match status" value="1"/>
</dbReference>
<evidence type="ECO:0000256" key="5">
    <source>
        <dbReference type="ARBA" id="ARBA00022989"/>
    </source>
</evidence>